<dbReference type="Proteomes" id="UP000515728">
    <property type="component" value="Chromosome"/>
</dbReference>
<dbReference type="InterPro" id="IPR050792">
    <property type="entry name" value="ADP-ribosylglycohydrolase"/>
</dbReference>
<comment type="cofactor">
    <cofactor evidence="3">
        <name>Mg(2+)</name>
        <dbReference type="ChEBI" id="CHEBI:18420"/>
    </cofactor>
    <text evidence="3">Binds 2 magnesium ions per subunit.</text>
</comment>
<dbReference type="KEGG" id="ppel:H6H00_30165"/>
<keyword evidence="6" id="KW-1185">Reference proteome</keyword>
<feature type="binding site" evidence="3">
    <location>
        <position position="249"/>
    </location>
    <ligand>
        <name>Mg(2+)</name>
        <dbReference type="ChEBI" id="CHEBI:18420"/>
        <label>1</label>
    </ligand>
</feature>
<evidence type="ECO:0000313" key="5">
    <source>
        <dbReference type="EMBL" id="QNG52254.1"/>
    </source>
</evidence>
<keyword evidence="2" id="KW-0378">Hydrolase</keyword>
<dbReference type="Pfam" id="PF03747">
    <property type="entry name" value="ADP_ribosyl_GH"/>
    <property type="match status" value="1"/>
</dbReference>
<dbReference type="Gene3D" id="1.10.4080.10">
    <property type="entry name" value="ADP-ribosylation/Crystallin J1"/>
    <property type="match status" value="1"/>
</dbReference>
<dbReference type="SUPFAM" id="SSF101478">
    <property type="entry name" value="ADP-ribosylglycohydrolase"/>
    <property type="match status" value="1"/>
</dbReference>
<dbReference type="EMBL" id="CP060131">
    <property type="protein sequence ID" value="QNG52254.1"/>
    <property type="molecule type" value="Genomic_DNA"/>
</dbReference>
<protein>
    <submittedName>
        <fullName evidence="5">ADP-ribosylglycohydrolase family protein</fullName>
    </submittedName>
</protein>
<keyword evidence="3" id="KW-0479">Metal-binding</keyword>
<dbReference type="RefSeq" id="WP_185719004.1">
    <property type="nucleotide sequence ID" value="NZ_BAAAWI010000001.1"/>
</dbReference>
<proteinExistence type="inferred from homology"/>
<evidence type="ECO:0000256" key="4">
    <source>
        <dbReference type="SAM" id="MobiDB-lite"/>
    </source>
</evidence>
<feature type="binding site" evidence="3">
    <location>
        <position position="248"/>
    </location>
    <ligand>
        <name>Mg(2+)</name>
        <dbReference type="ChEBI" id="CHEBI:18420"/>
        <label>1</label>
    </ligand>
</feature>
<evidence type="ECO:0000256" key="2">
    <source>
        <dbReference type="ARBA" id="ARBA00022801"/>
    </source>
</evidence>
<sequence>MTADRRAGVLLGAACGDALGVPYEAGVRALGERAEMLGGGLGNYAPGQWSDDTEMACVIARVDLRSEDALDAVAHGFLAWHAAGPADVGLQTAAVLGPLHGIPRRGAAARLRERAAQVHAETGRSAGNGSLMRTAPVALAADGVADAARAVSALTHHDPQAGDACVLWCLAIAHAVRTGSLDVRVGLPHVDPAWADRLDEAERSDPSAFAASNGWVVAALQGAWSAIVHTDGLVDGLQAAVRGGGDTDTVAAIAGALLGARYGASAVPGEWRRMLHGWPGLTGEDLVGLGARSAPAATAQTAERRADRRRSAW</sequence>
<dbReference type="InterPro" id="IPR005502">
    <property type="entry name" value="Ribosyl_crysJ1"/>
</dbReference>
<feature type="binding site" evidence="3">
    <location>
        <position position="52"/>
    </location>
    <ligand>
        <name>Mg(2+)</name>
        <dbReference type="ChEBI" id="CHEBI:18420"/>
        <label>1</label>
    </ligand>
</feature>
<feature type="region of interest" description="Disordered" evidence="4">
    <location>
        <begin position="293"/>
        <end position="313"/>
    </location>
</feature>
<dbReference type="InterPro" id="IPR036705">
    <property type="entry name" value="Ribosyl_crysJ1_sf"/>
</dbReference>
<evidence type="ECO:0000256" key="1">
    <source>
        <dbReference type="ARBA" id="ARBA00010702"/>
    </source>
</evidence>
<evidence type="ECO:0000313" key="6">
    <source>
        <dbReference type="Proteomes" id="UP000515728"/>
    </source>
</evidence>
<accession>A0A7G7MHJ3</accession>
<dbReference type="GO" id="GO:0016787">
    <property type="term" value="F:hydrolase activity"/>
    <property type="evidence" value="ECO:0007669"/>
    <property type="project" value="UniProtKB-KW"/>
</dbReference>
<dbReference type="AlphaFoldDB" id="A0A7G7MHJ3"/>
<feature type="compositionally biased region" description="Basic and acidic residues" evidence="4">
    <location>
        <begin position="302"/>
        <end position="313"/>
    </location>
</feature>
<feature type="binding site" evidence="3">
    <location>
        <position position="246"/>
    </location>
    <ligand>
        <name>Mg(2+)</name>
        <dbReference type="ChEBI" id="CHEBI:18420"/>
        <label>1</label>
    </ligand>
</feature>
<dbReference type="PANTHER" id="PTHR16222:SF24">
    <property type="entry name" value="ADP-RIBOSYLHYDROLASE ARH3"/>
    <property type="match status" value="1"/>
</dbReference>
<keyword evidence="3" id="KW-0460">Magnesium</keyword>
<comment type="similarity">
    <text evidence="1">Belongs to the ADP-ribosylglycohydrolase family.</text>
</comment>
<feature type="binding site" evidence="3">
    <location>
        <position position="50"/>
    </location>
    <ligand>
        <name>Mg(2+)</name>
        <dbReference type="ChEBI" id="CHEBI:18420"/>
        <label>1</label>
    </ligand>
</feature>
<gene>
    <name evidence="5" type="ORF">H6H00_30165</name>
</gene>
<dbReference type="PANTHER" id="PTHR16222">
    <property type="entry name" value="ADP-RIBOSYLGLYCOHYDROLASE"/>
    <property type="match status" value="1"/>
</dbReference>
<name>A0A7G7MHJ3_9PSEU</name>
<organism evidence="5 6">
    <name type="scientific">Pseudonocardia petroleophila</name>
    <dbReference type="NCBI Taxonomy" id="37331"/>
    <lineage>
        <taxon>Bacteria</taxon>
        <taxon>Bacillati</taxon>
        <taxon>Actinomycetota</taxon>
        <taxon>Actinomycetes</taxon>
        <taxon>Pseudonocardiales</taxon>
        <taxon>Pseudonocardiaceae</taxon>
        <taxon>Pseudonocardia</taxon>
    </lineage>
</organism>
<dbReference type="GO" id="GO:0046872">
    <property type="term" value="F:metal ion binding"/>
    <property type="evidence" value="ECO:0007669"/>
    <property type="project" value="UniProtKB-KW"/>
</dbReference>
<reference evidence="5 6" key="1">
    <citation type="submission" date="2020-08" db="EMBL/GenBank/DDBJ databases">
        <authorList>
            <person name="Mo P."/>
        </authorList>
    </citation>
    <scope>NUCLEOTIDE SEQUENCE [LARGE SCALE GENOMIC DNA]</scope>
    <source>
        <strain evidence="5 6">CGMCC 4.1532</strain>
    </source>
</reference>
<feature type="binding site" evidence="3">
    <location>
        <position position="51"/>
    </location>
    <ligand>
        <name>Mg(2+)</name>
        <dbReference type="ChEBI" id="CHEBI:18420"/>
        <label>1</label>
    </ligand>
</feature>
<evidence type="ECO:0000256" key="3">
    <source>
        <dbReference type="PIRSR" id="PIRSR605502-1"/>
    </source>
</evidence>